<evidence type="ECO:0000313" key="1">
    <source>
        <dbReference type="EMBL" id="KAF0649828.1"/>
    </source>
</evidence>
<dbReference type="InterPro" id="IPR010992">
    <property type="entry name" value="IHF-like_DNA-bd_dom_sf"/>
</dbReference>
<dbReference type="SUPFAM" id="SSF47729">
    <property type="entry name" value="IHF-like DNA-binding proteins"/>
    <property type="match status" value="1"/>
</dbReference>
<keyword evidence="2" id="KW-1185">Reference proteome</keyword>
<protein>
    <recommendedName>
        <fullName evidence="3">Bacterial DNA-binding protein</fullName>
    </recommendedName>
</protein>
<evidence type="ECO:0008006" key="3">
    <source>
        <dbReference type="Google" id="ProtNLM"/>
    </source>
</evidence>
<dbReference type="GeneID" id="91406396"/>
<sequence length="84" mass="8967">MDMTQLAEATAGHLGEGRRLGVEDVQQTLDVLFGTVEYPGTVAEALRRGETVLLGSFGSFHSEGKSAVFRPGKALDEYLRGLVG</sequence>
<reference evidence="1 2" key="1">
    <citation type="submission" date="2013-05" db="EMBL/GenBank/DDBJ databases">
        <title>Genome Sequence of Streptomyces fradiae.</title>
        <authorList>
            <person name="Kirby R."/>
        </authorList>
    </citation>
    <scope>NUCLEOTIDE SEQUENCE [LARGE SCALE GENOMIC DNA]</scope>
    <source>
        <strain evidence="1 2">ATCC 10745</strain>
    </source>
</reference>
<dbReference type="Proteomes" id="UP000731519">
    <property type="component" value="Unassembled WGS sequence"/>
</dbReference>
<gene>
    <name evidence="1" type="ORF">K701_10570</name>
</gene>
<evidence type="ECO:0000313" key="2">
    <source>
        <dbReference type="Proteomes" id="UP000731519"/>
    </source>
</evidence>
<dbReference type="RefSeq" id="WP_031130719.1">
    <property type="nucleotide sequence ID" value="NZ_ASYR01000011.1"/>
</dbReference>
<organism evidence="1 2">
    <name type="scientific">Streptomyces fradiae ATCC 10745 = DSM 40063</name>
    <dbReference type="NCBI Taxonomy" id="1319510"/>
    <lineage>
        <taxon>Bacteria</taxon>
        <taxon>Bacillati</taxon>
        <taxon>Actinomycetota</taxon>
        <taxon>Actinomycetes</taxon>
        <taxon>Kitasatosporales</taxon>
        <taxon>Streptomycetaceae</taxon>
        <taxon>Streptomyces</taxon>
    </lineage>
</organism>
<name>A0ABQ6XVR0_STRFR</name>
<dbReference type="EMBL" id="ASYR01000011">
    <property type="protein sequence ID" value="KAF0649828.1"/>
    <property type="molecule type" value="Genomic_DNA"/>
</dbReference>
<proteinExistence type="predicted"/>
<accession>A0ABQ6XVR0</accession>
<comment type="caution">
    <text evidence="1">The sequence shown here is derived from an EMBL/GenBank/DDBJ whole genome shotgun (WGS) entry which is preliminary data.</text>
</comment>